<dbReference type="PANTHER" id="PTHR30288:SF0">
    <property type="entry name" value="FLAGELLAR HOOK-ASSOCIATED PROTEIN 2"/>
    <property type="match status" value="1"/>
</dbReference>
<dbReference type="GO" id="GO:0005576">
    <property type="term" value="C:extracellular region"/>
    <property type="evidence" value="ECO:0007669"/>
    <property type="project" value="UniProtKB-SubCell"/>
</dbReference>
<keyword evidence="9" id="KW-1185">Reference proteome</keyword>
<keyword evidence="4" id="KW-0975">Bacterial flagellum</keyword>
<evidence type="ECO:0000256" key="6">
    <source>
        <dbReference type="ARBA" id="ARBA00033192"/>
    </source>
</evidence>
<proteinExistence type="inferred from homology"/>
<dbReference type="GO" id="GO:0009421">
    <property type="term" value="C:bacterial-type flagellum filament cap"/>
    <property type="evidence" value="ECO:0007669"/>
    <property type="project" value="InterPro"/>
</dbReference>
<protein>
    <recommendedName>
        <fullName evidence="6">Filament cap protein</fullName>
    </recommendedName>
    <alternativeName>
        <fullName evidence="5">Flagellar cap protein</fullName>
    </alternativeName>
</protein>
<dbReference type="EMBL" id="BDQX01000007">
    <property type="protein sequence ID" value="GBG05578.1"/>
    <property type="molecule type" value="Genomic_DNA"/>
</dbReference>
<evidence type="ECO:0000256" key="5">
    <source>
        <dbReference type="ARBA" id="ARBA00033074"/>
    </source>
</evidence>
<evidence type="ECO:0000256" key="4">
    <source>
        <dbReference type="ARBA" id="ARBA00023143"/>
    </source>
</evidence>
<dbReference type="Pfam" id="PF02465">
    <property type="entry name" value="FliD_N"/>
    <property type="match status" value="1"/>
</dbReference>
<name>A0A2R5EKT3_9BACL</name>
<gene>
    <name evidence="8" type="ORF">PAT3040_00060</name>
</gene>
<sequence length="416" mass="44891">MTLSINSYNSMYPINRTAPLSFQYSSSQIANQSFFSKYVVKSKPYEQYIKTAATGIMNFLKSAQDMQASTQKLMQKDNSSIQARTAESSDGNKVTATASAGAASKTYEVKVNAIATSQTISGTFLSKVDTSVVSKGINQFNITIGGKTTKISAVISDNDTNDQALTKLKDAVNSAKMGVTASIVTDDITGNKKLELSSDKTGADQAFEVKDVTGNAMSATGVKNATQLASNASYSVNGGATQTSQSNTIDLEKGKAAATLMALSMESVKIQIKPDEDKVIAQVKDLVLRYNTMHDRLNEAGGVMNSSVRKRIESLVSSSSYERIGIHRKGDDTLKLDEEQLKKSLSSNFEQTTKAISGNYGLAYRLSSAAERYNEVPASSLLNSKARQVHQFAMYQSSMQMAMPTQASGWIVNSFY</sequence>
<evidence type="ECO:0000313" key="8">
    <source>
        <dbReference type="EMBL" id="GBG05578.1"/>
    </source>
</evidence>
<evidence type="ECO:0000313" key="9">
    <source>
        <dbReference type="Proteomes" id="UP000245202"/>
    </source>
</evidence>
<dbReference type="GO" id="GO:0007155">
    <property type="term" value="P:cell adhesion"/>
    <property type="evidence" value="ECO:0007669"/>
    <property type="project" value="InterPro"/>
</dbReference>
<evidence type="ECO:0000256" key="2">
    <source>
        <dbReference type="ARBA" id="ARBA00009764"/>
    </source>
</evidence>
<evidence type="ECO:0000256" key="3">
    <source>
        <dbReference type="ARBA" id="ARBA00011255"/>
    </source>
</evidence>
<dbReference type="GO" id="GO:0071973">
    <property type="term" value="P:bacterial-type flagellum-dependent cell motility"/>
    <property type="evidence" value="ECO:0007669"/>
    <property type="project" value="TreeGrafter"/>
</dbReference>
<comment type="similarity">
    <text evidence="2">Belongs to the FliD family.</text>
</comment>
<dbReference type="InterPro" id="IPR003481">
    <property type="entry name" value="FliD_N"/>
</dbReference>
<organism evidence="8 9">
    <name type="scientific">Paenibacillus agaridevorans</name>
    <dbReference type="NCBI Taxonomy" id="171404"/>
    <lineage>
        <taxon>Bacteria</taxon>
        <taxon>Bacillati</taxon>
        <taxon>Bacillota</taxon>
        <taxon>Bacilli</taxon>
        <taxon>Bacillales</taxon>
        <taxon>Paenibacillaceae</taxon>
        <taxon>Paenibacillus</taxon>
    </lineage>
</organism>
<dbReference type="Proteomes" id="UP000245202">
    <property type="component" value="Unassembled WGS sequence"/>
</dbReference>
<comment type="caution">
    <text evidence="8">The sequence shown here is derived from an EMBL/GenBank/DDBJ whole genome shotgun (WGS) entry which is preliminary data.</text>
</comment>
<evidence type="ECO:0000256" key="1">
    <source>
        <dbReference type="ARBA" id="ARBA00004365"/>
    </source>
</evidence>
<comment type="subunit">
    <text evidence="3">Homopentamer.</text>
</comment>
<evidence type="ECO:0000259" key="7">
    <source>
        <dbReference type="Pfam" id="PF02465"/>
    </source>
</evidence>
<comment type="subcellular location">
    <subcellularLocation>
        <location evidence="1">Bacterial flagellum</location>
    </subcellularLocation>
</comment>
<reference evidence="8 9" key="1">
    <citation type="submission" date="2017-08" db="EMBL/GenBank/DDBJ databases">
        <title>Substantial Increase in Enzyme Production by Combined Drug-Resistance Mutations in Paenibacillus agaridevorans.</title>
        <authorList>
            <person name="Tanaka Y."/>
            <person name="Funane K."/>
            <person name="Hosaka T."/>
            <person name="Shiwa Y."/>
            <person name="Fujita N."/>
            <person name="Miyazaki T."/>
            <person name="Yoshikawa H."/>
            <person name="Murakami K."/>
            <person name="Kasahara K."/>
            <person name="Inaoka T."/>
            <person name="Hiraga Y."/>
            <person name="Ochi K."/>
        </authorList>
    </citation>
    <scope>NUCLEOTIDE SEQUENCE [LARGE SCALE GENOMIC DNA]</scope>
    <source>
        <strain evidence="8 9">T-3040</strain>
    </source>
</reference>
<dbReference type="AlphaFoldDB" id="A0A2R5EKT3"/>
<dbReference type="GO" id="GO:0009424">
    <property type="term" value="C:bacterial-type flagellum hook"/>
    <property type="evidence" value="ECO:0007669"/>
    <property type="project" value="UniProtKB-UniRule"/>
</dbReference>
<accession>A0A2R5EKT3</accession>
<feature type="domain" description="Flagellar hook-associated protein 2 N-terminal" evidence="7">
    <location>
        <begin position="49"/>
        <end position="118"/>
    </location>
</feature>
<dbReference type="RefSeq" id="WP_108991052.1">
    <property type="nucleotide sequence ID" value="NZ_BDQX01000007.1"/>
</dbReference>
<dbReference type="PANTHER" id="PTHR30288">
    <property type="entry name" value="FLAGELLAR CAP/ASSEMBLY PROTEIN FLID"/>
    <property type="match status" value="1"/>
</dbReference>
<dbReference type="InterPro" id="IPR040026">
    <property type="entry name" value="FliD"/>
</dbReference>